<dbReference type="InterPro" id="IPR041492">
    <property type="entry name" value="HAD_2"/>
</dbReference>
<comment type="cofactor">
    <cofactor evidence="1">
        <name>Mg(2+)</name>
        <dbReference type="ChEBI" id="CHEBI:18420"/>
    </cofactor>
</comment>
<dbReference type="InterPro" id="IPR023214">
    <property type="entry name" value="HAD_sf"/>
</dbReference>
<protein>
    <submittedName>
        <fullName evidence="2">HAD family phosphatase</fullName>
    </submittedName>
</protein>
<dbReference type="EMBL" id="JAUQOP010000018">
    <property type="protein sequence ID" value="MDO7897969.1"/>
    <property type="molecule type" value="Genomic_DNA"/>
</dbReference>
<evidence type="ECO:0000313" key="3">
    <source>
        <dbReference type="Proteomes" id="UP001228019"/>
    </source>
</evidence>
<evidence type="ECO:0000256" key="1">
    <source>
        <dbReference type="ARBA" id="ARBA00001946"/>
    </source>
</evidence>
<dbReference type="Gene3D" id="1.10.150.240">
    <property type="entry name" value="Putative phosphatase, domain 2"/>
    <property type="match status" value="1"/>
</dbReference>
<evidence type="ECO:0000313" key="2">
    <source>
        <dbReference type="EMBL" id="MDO7897969.1"/>
    </source>
</evidence>
<proteinExistence type="predicted"/>
<dbReference type="SFLD" id="SFLDS00003">
    <property type="entry name" value="Haloacid_Dehalogenase"/>
    <property type="match status" value="1"/>
</dbReference>
<dbReference type="NCBIfam" id="TIGR01549">
    <property type="entry name" value="HAD-SF-IA-v1"/>
    <property type="match status" value="1"/>
</dbReference>
<dbReference type="Gene3D" id="3.40.50.1000">
    <property type="entry name" value="HAD superfamily/HAD-like"/>
    <property type="match status" value="1"/>
</dbReference>
<dbReference type="InterPro" id="IPR036412">
    <property type="entry name" value="HAD-like_sf"/>
</dbReference>
<dbReference type="RefSeq" id="WP_304554669.1">
    <property type="nucleotide sequence ID" value="NZ_JAUQOP010000018.1"/>
</dbReference>
<dbReference type="InterPro" id="IPR023198">
    <property type="entry name" value="PGP-like_dom2"/>
</dbReference>
<dbReference type="InterPro" id="IPR006439">
    <property type="entry name" value="HAD-SF_hydro_IA"/>
</dbReference>
<reference evidence="2 3" key="1">
    <citation type="submission" date="2023-07" db="EMBL/GenBank/DDBJ databases">
        <title>Identification of four novel Pseudomonas species associated with bacterial leaf spot of cucurbits.</title>
        <authorList>
            <person name="Fullem K.R."/>
        </authorList>
    </citation>
    <scope>NUCLEOTIDE SEQUENCE [LARGE SCALE GENOMIC DNA]</scope>
    <source>
        <strain evidence="2 3">K18</strain>
    </source>
</reference>
<dbReference type="SUPFAM" id="SSF56784">
    <property type="entry name" value="HAD-like"/>
    <property type="match status" value="1"/>
</dbReference>
<dbReference type="SFLD" id="SFLDG01135">
    <property type="entry name" value="C1.5.6:_HAD__Beta-PGM__Phospha"/>
    <property type="match status" value="1"/>
</dbReference>
<dbReference type="Proteomes" id="UP001228019">
    <property type="component" value="Unassembled WGS sequence"/>
</dbReference>
<dbReference type="PANTHER" id="PTHR18901">
    <property type="entry name" value="2-DEOXYGLUCOSE-6-PHOSPHATE PHOSPHATASE 2"/>
    <property type="match status" value="1"/>
</dbReference>
<dbReference type="CDD" id="cd16423">
    <property type="entry name" value="HAD_BPGM-like"/>
    <property type="match status" value="1"/>
</dbReference>
<gene>
    <name evidence="2" type="ORF">Q6A48_13870</name>
</gene>
<dbReference type="NCBIfam" id="TIGR01509">
    <property type="entry name" value="HAD-SF-IA-v3"/>
    <property type="match status" value="1"/>
</dbReference>
<comment type="caution">
    <text evidence="2">The sequence shown here is derived from an EMBL/GenBank/DDBJ whole genome shotgun (WGS) entry which is preliminary data.</text>
</comment>
<dbReference type="PANTHER" id="PTHR18901:SF38">
    <property type="entry name" value="PSEUDOURIDINE-5'-PHOSPHATASE"/>
    <property type="match status" value="1"/>
</dbReference>
<keyword evidence="3" id="KW-1185">Reference proteome</keyword>
<dbReference type="SFLD" id="SFLDG01129">
    <property type="entry name" value="C1.5:_HAD__Beta-PGM__Phosphata"/>
    <property type="match status" value="1"/>
</dbReference>
<dbReference type="PRINTS" id="PR00413">
    <property type="entry name" value="HADHALOGNASE"/>
</dbReference>
<sequence>MSTIQGFIFDMDGVLVDSEPLYMEQERDSYARHGVVLDEMSLSRFVGTTQRHMWSVIKAEYGLVESLDCLMAEHHQQLMTMLASVPLPPMPGVTTLLGALQVAGIPCAVASSSPRELVELVLRNAGLHLFFNETVCGDDVERSKPHPEIFLKAAMQLDIPPSSCVVIEDSTHGVAAAKAATMFCVGLLNPNSGQQDLSAADLCVHQHSEINHWFFRR</sequence>
<dbReference type="Pfam" id="PF13419">
    <property type="entry name" value="HAD_2"/>
    <property type="match status" value="1"/>
</dbReference>
<name>A0ABT9C1A2_9PSED</name>
<organism evidence="2 3">
    <name type="scientific">Pseudomonas citrulli</name>
    <dbReference type="NCBI Taxonomy" id="3064347"/>
    <lineage>
        <taxon>Bacteria</taxon>
        <taxon>Pseudomonadati</taxon>
        <taxon>Pseudomonadota</taxon>
        <taxon>Gammaproteobacteria</taxon>
        <taxon>Pseudomonadales</taxon>
        <taxon>Pseudomonadaceae</taxon>
        <taxon>Pseudomonas</taxon>
    </lineage>
</organism>
<accession>A0ABT9C1A2</accession>